<dbReference type="EMBL" id="CAKOGL010000023">
    <property type="protein sequence ID" value="CAH2101053.1"/>
    <property type="molecule type" value="Genomic_DNA"/>
</dbReference>
<organism evidence="3 4">
    <name type="scientific">Euphydryas editha</name>
    <name type="common">Edith's checkerspot</name>
    <dbReference type="NCBI Taxonomy" id="104508"/>
    <lineage>
        <taxon>Eukaryota</taxon>
        <taxon>Metazoa</taxon>
        <taxon>Ecdysozoa</taxon>
        <taxon>Arthropoda</taxon>
        <taxon>Hexapoda</taxon>
        <taxon>Insecta</taxon>
        <taxon>Pterygota</taxon>
        <taxon>Neoptera</taxon>
        <taxon>Endopterygota</taxon>
        <taxon>Lepidoptera</taxon>
        <taxon>Glossata</taxon>
        <taxon>Ditrysia</taxon>
        <taxon>Papilionoidea</taxon>
        <taxon>Nymphalidae</taxon>
        <taxon>Nymphalinae</taxon>
        <taxon>Euphydryas</taxon>
    </lineage>
</organism>
<keyword evidence="1" id="KW-0853">WD repeat</keyword>
<dbReference type="Pfam" id="PF21032">
    <property type="entry name" value="PROPPIN"/>
    <property type="match status" value="2"/>
</dbReference>
<evidence type="ECO:0000313" key="3">
    <source>
        <dbReference type="EMBL" id="CAH2101053.1"/>
    </source>
</evidence>
<dbReference type="Proteomes" id="UP001153954">
    <property type="component" value="Unassembled WGS sequence"/>
</dbReference>
<sequence>MKILHTIRDTPPNPRGLSALSPSFENCYVAYLGSSAAGEVQIFDAAHLVFKKITKVDHLSFNSNGGWFAHNYMQFFTCPIRELMPKLIVYIKYKKGTEICNYSYSNTVLAVKLNRFRLIVCFQ</sequence>
<reference evidence="3" key="1">
    <citation type="submission" date="2022-03" db="EMBL/GenBank/DDBJ databases">
        <authorList>
            <person name="Tunstrom K."/>
        </authorList>
    </citation>
    <scope>NUCLEOTIDE SEQUENCE</scope>
</reference>
<keyword evidence="4" id="KW-1185">Reference proteome</keyword>
<name>A0AAU9UPG6_EUPED</name>
<protein>
    <submittedName>
        <fullName evidence="3">Uncharacterized protein</fullName>
    </submittedName>
</protein>
<evidence type="ECO:0000256" key="2">
    <source>
        <dbReference type="ARBA" id="ARBA00022737"/>
    </source>
</evidence>
<evidence type="ECO:0000256" key="1">
    <source>
        <dbReference type="ARBA" id="ARBA00022574"/>
    </source>
</evidence>
<dbReference type="AlphaFoldDB" id="A0AAU9UPG6"/>
<dbReference type="PANTHER" id="PTHR11227">
    <property type="entry name" value="WD-REPEAT PROTEIN INTERACTING WITH PHOSPHOINOSIDES WIPI -RELATED"/>
    <property type="match status" value="1"/>
</dbReference>
<evidence type="ECO:0000313" key="4">
    <source>
        <dbReference type="Proteomes" id="UP001153954"/>
    </source>
</evidence>
<dbReference type="InterPro" id="IPR048720">
    <property type="entry name" value="PROPPIN"/>
</dbReference>
<keyword evidence="2" id="KW-0677">Repeat</keyword>
<proteinExistence type="predicted"/>
<comment type="caution">
    <text evidence="3">The sequence shown here is derived from an EMBL/GenBank/DDBJ whole genome shotgun (WGS) entry which is preliminary data.</text>
</comment>
<gene>
    <name evidence="3" type="ORF">EEDITHA_LOCUS15848</name>
</gene>
<accession>A0AAU9UPG6</accession>